<sequence length="79" mass="8914">MLLSLESPVLSRLFHYSVDLALLSTCIAGIRRSSGVSFDMEKVHNEDVKLAVEKYLGLGEWAFDQSSTFLSSTNWFKKL</sequence>
<dbReference type="AlphaFoldDB" id="A0AAF0AUH4"/>
<gene>
    <name evidence="1" type="ORF">SOMG_00759</name>
</gene>
<dbReference type="GO" id="GO:0005737">
    <property type="term" value="C:cytoplasm"/>
    <property type="evidence" value="ECO:0007669"/>
    <property type="project" value="TreeGrafter"/>
</dbReference>
<dbReference type="GeneID" id="80874242"/>
<dbReference type="Pfam" id="PF08520">
    <property type="entry name" value="Mitofissin"/>
    <property type="match status" value="1"/>
</dbReference>
<accession>A0AAF0AUH4</accession>
<dbReference type="Proteomes" id="UP001212411">
    <property type="component" value="Chromosome 1"/>
</dbReference>
<dbReference type="EMBL" id="CP115611">
    <property type="protein sequence ID" value="WBW71388.1"/>
    <property type="molecule type" value="Genomic_DNA"/>
</dbReference>
<evidence type="ECO:0000313" key="2">
    <source>
        <dbReference type="Proteomes" id="UP001212411"/>
    </source>
</evidence>
<proteinExistence type="predicted"/>
<reference evidence="1 2" key="1">
    <citation type="journal article" date="2023" name="G3 (Bethesda)">
        <title>A high-quality reference genome for the fission yeast Schizosaccharomyces osmophilus.</title>
        <authorList>
            <person name="Jia G.S."/>
            <person name="Zhang W.C."/>
            <person name="Liang Y."/>
            <person name="Liu X.H."/>
            <person name="Rhind N."/>
            <person name="Pidoux A."/>
            <person name="Brysch-Herzberg M."/>
            <person name="Du L.L."/>
        </authorList>
    </citation>
    <scope>NUCLEOTIDE SEQUENCE [LARGE SCALE GENOMIC DNA]</scope>
    <source>
        <strain evidence="1 2">CBS 15793</strain>
    </source>
</reference>
<dbReference type="PANTHER" id="PTHR28075:SF1">
    <property type="entry name" value="DUF1748-DOMAIN-CONTAINING PROTEIN"/>
    <property type="match status" value="1"/>
</dbReference>
<dbReference type="PANTHER" id="PTHR28075">
    <property type="entry name" value="CHROMOSOME 16, WHOLE GENOME SHOTGUN SEQUENCE"/>
    <property type="match status" value="1"/>
</dbReference>
<evidence type="ECO:0000313" key="1">
    <source>
        <dbReference type="EMBL" id="WBW71388.1"/>
    </source>
</evidence>
<organism evidence="1 2">
    <name type="scientific">Schizosaccharomyces osmophilus</name>
    <dbReference type="NCBI Taxonomy" id="2545709"/>
    <lineage>
        <taxon>Eukaryota</taxon>
        <taxon>Fungi</taxon>
        <taxon>Dikarya</taxon>
        <taxon>Ascomycota</taxon>
        <taxon>Taphrinomycotina</taxon>
        <taxon>Schizosaccharomycetes</taxon>
        <taxon>Schizosaccharomycetales</taxon>
        <taxon>Schizosaccharomycetaceae</taxon>
        <taxon>Schizosaccharomyces</taxon>
    </lineage>
</organism>
<dbReference type="RefSeq" id="XP_056035631.1">
    <property type="nucleotide sequence ID" value="XM_056179553.1"/>
</dbReference>
<keyword evidence="2" id="KW-1185">Reference proteome</keyword>
<dbReference type="InterPro" id="IPR013726">
    <property type="entry name" value="Mitofissin"/>
</dbReference>
<protein>
    <submittedName>
        <fullName evidence="1">DUF1748 family protein</fullName>
    </submittedName>
</protein>
<name>A0AAF0AUH4_9SCHI</name>
<dbReference type="KEGG" id="som:SOMG_00759"/>